<comment type="caution">
    <text evidence="1">The sequence shown here is derived from an EMBL/GenBank/DDBJ whole genome shotgun (WGS) entry which is preliminary data.</text>
</comment>
<gene>
    <name evidence="1" type="ORF">GCM10010466_29470</name>
</gene>
<accession>A0ABP6N5L9</accession>
<name>A0ABP6N5L9_9ACTN</name>
<protein>
    <submittedName>
        <fullName evidence="1">Uncharacterized protein</fullName>
    </submittedName>
</protein>
<proteinExistence type="predicted"/>
<dbReference type="Proteomes" id="UP001500320">
    <property type="component" value="Unassembled WGS sequence"/>
</dbReference>
<evidence type="ECO:0000313" key="1">
    <source>
        <dbReference type="EMBL" id="GAA3136751.1"/>
    </source>
</evidence>
<keyword evidence="2" id="KW-1185">Reference proteome</keyword>
<dbReference type="EMBL" id="BAAAUT010000021">
    <property type="protein sequence ID" value="GAA3136751.1"/>
    <property type="molecule type" value="Genomic_DNA"/>
</dbReference>
<reference evidence="2" key="1">
    <citation type="journal article" date="2019" name="Int. J. Syst. Evol. Microbiol.">
        <title>The Global Catalogue of Microorganisms (GCM) 10K type strain sequencing project: providing services to taxonomists for standard genome sequencing and annotation.</title>
        <authorList>
            <consortium name="The Broad Institute Genomics Platform"/>
            <consortium name="The Broad Institute Genome Sequencing Center for Infectious Disease"/>
            <person name="Wu L."/>
            <person name="Ma J."/>
        </authorList>
    </citation>
    <scope>NUCLEOTIDE SEQUENCE [LARGE SCALE GENOMIC DNA]</scope>
    <source>
        <strain evidence="2">JCM 9373</strain>
    </source>
</reference>
<sequence length="198" mass="22285">MTTVQHPYVIAYAGEAEIQHVLFRRVRGEWRLTHAEPRRDDWGYGILRARSGASRQGKPLFDVVNPRRQWTCADCGLCQVCGETARDPETGRYWWLLSDEGESEDRGWTNAPPTCRACIPAAVTQCPHLRRGRPAVYTAGAFEPYGVFAVIYSRSGQLAYPLAEKEIVTFGDPRASHALATQLLVCLRDLRLEPLEVV</sequence>
<evidence type="ECO:0000313" key="2">
    <source>
        <dbReference type="Proteomes" id="UP001500320"/>
    </source>
</evidence>
<organism evidence="1 2">
    <name type="scientific">Planomonospora alba</name>
    <dbReference type="NCBI Taxonomy" id="161354"/>
    <lineage>
        <taxon>Bacteria</taxon>
        <taxon>Bacillati</taxon>
        <taxon>Actinomycetota</taxon>
        <taxon>Actinomycetes</taxon>
        <taxon>Streptosporangiales</taxon>
        <taxon>Streptosporangiaceae</taxon>
        <taxon>Planomonospora</taxon>
    </lineage>
</organism>